<feature type="binding site" evidence="11">
    <location>
        <position position="152"/>
    </location>
    <ligand>
        <name>Mg(2+)</name>
        <dbReference type="ChEBI" id="CHEBI:18420"/>
    </ligand>
</feature>
<evidence type="ECO:0000313" key="13">
    <source>
        <dbReference type="Proteomes" id="UP000526033"/>
    </source>
</evidence>
<evidence type="ECO:0000256" key="9">
    <source>
        <dbReference type="ARBA" id="ARBA00048540"/>
    </source>
</evidence>
<proteinExistence type="inferred from homology"/>
<gene>
    <name evidence="12" type="ORF">GYA27_04475</name>
</gene>
<feature type="binding site" evidence="11">
    <location>
        <position position="268"/>
    </location>
    <ligand>
        <name>Mg(2+)</name>
        <dbReference type="ChEBI" id="CHEBI:18420"/>
    </ligand>
</feature>
<reference evidence="12 13" key="1">
    <citation type="journal article" date="2020" name="Biotechnol. Biofuels">
        <title>New insights from the biogas microbiome by comprehensive genome-resolved metagenomics of nearly 1600 species originating from multiple anaerobic digesters.</title>
        <authorList>
            <person name="Campanaro S."/>
            <person name="Treu L."/>
            <person name="Rodriguez-R L.M."/>
            <person name="Kovalovszki A."/>
            <person name="Ziels R.M."/>
            <person name="Maus I."/>
            <person name="Zhu X."/>
            <person name="Kougias P.G."/>
            <person name="Basile A."/>
            <person name="Luo G."/>
            <person name="Schluter A."/>
            <person name="Konstantinidis K.T."/>
            <person name="Angelidaki I."/>
        </authorList>
    </citation>
    <scope>NUCLEOTIDE SEQUENCE [LARGE SCALE GENOMIC DNA]</scope>
    <source>
        <strain evidence="12">AS27yjCOA_165</strain>
    </source>
</reference>
<organism evidence="12 13">
    <name type="scientific">candidate division WWE3 bacterium</name>
    <dbReference type="NCBI Taxonomy" id="2053526"/>
    <lineage>
        <taxon>Bacteria</taxon>
        <taxon>Katanobacteria</taxon>
    </lineage>
</organism>
<dbReference type="InterPro" id="IPR003374">
    <property type="entry name" value="ApbE-like_sf"/>
</dbReference>
<keyword evidence="4 10" id="KW-0808">Transferase</keyword>
<dbReference type="SUPFAM" id="SSF143631">
    <property type="entry name" value="ApbE-like"/>
    <property type="match status" value="1"/>
</dbReference>
<evidence type="ECO:0000313" key="12">
    <source>
        <dbReference type="EMBL" id="NMB70420.1"/>
    </source>
</evidence>
<keyword evidence="7 10" id="KW-0460">Magnesium</keyword>
<dbReference type="PANTHER" id="PTHR30040">
    <property type="entry name" value="THIAMINE BIOSYNTHESIS LIPOPROTEIN APBE"/>
    <property type="match status" value="1"/>
</dbReference>
<dbReference type="AlphaFoldDB" id="A0A7X9DLI2"/>
<dbReference type="EMBL" id="JAAZNL010000058">
    <property type="protein sequence ID" value="NMB70420.1"/>
    <property type="molecule type" value="Genomic_DNA"/>
</dbReference>
<sequence>MKIIERVLKNKIMATDVYICLASEKIPEDEMQADADKIIDQMKDFEQKYSRFIPNNYLSNLNESEIFEASEDLLELIEAGESYYKKTQGLFDPTIHNYLVNEGYNVSKNQGFYDKSIKPIEEIKKFNFSDININYQTKIIRKPKGLKIDFGGIGKGYIVDKTTKWVSQKYMDFCIDAGGDMFLGGTDRINKYPYWAIEIENPLEEKPDTLLPTLLVKDLAIATSGIGKRVWQKDGETKTHIIDPKTHKSVQNDLLSVTVIGNNTVYADIYAKTLLLLGGKDGLKYCNIGKIPAVFLTKFGEVLISKEMKKYVWQK</sequence>
<dbReference type="PANTHER" id="PTHR30040:SF2">
    <property type="entry name" value="FAD:PROTEIN FMN TRANSFERASE"/>
    <property type="match status" value="1"/>
</dbReference>
<evidence type="ECO:0000256" key="7">
    <source>
        <dbReference type="ARBA" id="ARBA00022842"/>
    </source>
</evidence>
<evidence type="ECO:0000256" key="4">
    <source>
        <dbReference type="ARBA" id="ARBA00022679"/>
    </source>
</evidence>
<dbReference type="GO" id="GO:0046872">
    <property type="term" value="F:metal ion binding"/>
    <property type="evidence" value="ECO:0007669"/>
    <property type="project" value="UniProtKB-UniRule"/>
</dbReference>
<comment type="cofactor">
    <cofactor evidence="11">
        <name>Mg(2+)</name>
        <dbReference type="ChEBI" id="CHEBI:18420"/>
    </cofactor>
    <cofactor evidence="11">
        <name>Mn(2+)</name>
        <dbReference type="ChEBI" id="CHEBI:29035"/>
    </cofactor>
    <text evidence="11">Magnesium. Can also use manganese.</text>
</comment>
<evidence type="ECO:0000256" key="1">
    <source>
        <dbReference type="ARBA" id="ARBA00011955"/>
    </source>
</evidence>
<dbReference type="EC" id="2.7.1.180" evidence="1 10"/>
<evidence type="ECO:0000256" key="6">
    <source>
        <dbReference type="ARBA" id="ARBA00022827"/>
    </source>
</evidence>
<dbReference type="GO" id="GO:0016740">
    <property type="term" value="F:transferase activity"/>
    <property type="evidence" value="ECO:0007669"/>
    <property type="project" value="UniProtKB-UniRule"/>
</dbReference>
<name>A0A7X9DLI2_UNCKA</name>
<evidence type="ECO:0000256" key="11">
    <source>
        <dbReference type="PIRSR" id="PIRSR006268-2"/>
    </source>
</evidence>
<keyword evidence="3 10" id="KW-0285">Flavoprotein</keyword>
<comment type="caution">
    <text evidence="12">The sequence shown here is derived from an EMBL/GenBank/DDBJ whole genome shotgun (WGS) entry which is preliminary data.</text>
</comment>
<protein>
    <recommendedName>
        <fullName evidence="2 10">FAD:protein FMN transferase</fullName>
        <ecNumber evidence="1 10">2.7.1.180</ecNumber>
    </recommendedName>
    <alternativeName>
        <fullName evidence="8 10">Flavin transferase</fullName>
    </alternativeName>
</protein>
<evidence type="ECO:0000256" key="8">
    <source>
        <dbReference type="ARBA" id="ARBA00031306"/>
    </source>
</evidence>
<evidence type="ECO:0000256" key="5">
    <source>
        <dbReference type="ARBA" id="ARBA00022723"/>
    </source>
</evidence>
<evidence type="ECO:0000256" key="2">
    <source>
        <dbReference type="ARBA" id="ARBA00016337"/>
    </source>
</evidence>
<comment type="catalytic activity">
    <reaction evidence="9 10">
        <text>L-threonyl-[protein] + FAD = FMN-L-threonyl-[protein] + AMP + H(+)</text>
        <dbReference type="Rhea" id="RHEA:36847"/>
        <dbReference type="Rhea" id="RHEA-COMP:11060"/>
        <dbReference type="Rhea" id="RHEA-COMP:11061"/>
        <dbReference type="ChEBI" id="CHEBI:15378"/>
        <dbReference type="ChEBI" id="CHEBI:30013"/>
        <dbReference type="ChEBI" id="CHEBI:57692"/>
        <dbReference type="ChEBI" id="CHEBI:74257"/>
        <dbReference type="ChEBI" id="CHEBI:456215"/>
        <dbReference type="EC" id="2.7.1.180"/>
    </reaction>
</comment>
<dbReference type="InterPro" id="IPR024932">
    <property type="entry name" value="ApbE"/>
</dbReference>
<dbReference type="Proteomes" id="UP000526033">
    <property type="component" value="Unassembled WGS sequence"/>
</dbReference>
<dbReference type="Gene3D" id="3.10.520.10">
    <property type="entry name" value="ApbE-like domains"/>
    <property type="match status" value="1"/>
</dbReference>
<comment type="similarity">
    <text evidence="10">Belongs to the ApbE family.</text>
</comment>
<keyword evidence="6 10" id="KW-0274">FAD</keyword>
<dbReference type="PIRSF" id="PIRSF006268">
    <property type="entry name" value="ApbE"/>
    <property type="match status" value="1"/>
</dbReference>
<accession>A0A7X9DLI2</accession>
<dbReference type="Pfam" id="PF02424">
    <property type="entry name" value="ApbE"/>
    <property type="match status" value="1"/>
</dbReference>
<keyword evidence="5 10" id="KW-0479">Metal-binding</keyword>
<evidence type="ECO:0000256" key="10">
    <source>
        <dbReference type="PIRNR" id="PIRNR006268"/>
    </source>
</evidence>
<evidence type="ECO:0000256" key="3">
    <source>
        <dbReference type="ARBA" id="ARBA00022630"/>
    </source>
</evidence>